<comment type="similarity">
    <text evidence="1">Belongs to the eukaryotic ribosomal protein eL34 family.</text>
</comment>
<evidence type="ECO:0000256" key="3">
    <source>
        <dbReference type="ARBA" id="ARBA00023274"/>
    </source>
</evidence>
<dbReference type="SUPFAM" id="SSF64076">
    <property type="entry name" value="MTH938-like"/>
    <property type="match status" value="1"/>
</dbReference>
<dbReference type="InterPro" id="IPR007523">
    <property type="entry name" value="NDUFAF3/AAMDC"/>
</dbReference>
<proteinExistence type="inferred from homology"/>
<evidence type="ECO:0000256" key="1">
    <source>
        <dbReference type="ARBA" id="ARBA00009875"/>
    </source>
</evidence>
<dbReference type="Gene3D" id="6.20.340.10">
    <property type="match status" value="1"/>
</dbReference>
<dbReference type="PANTHER" id="PTHR46595">
    <property type="entry name" value="60S RIBOSOMAL PROTEIN L34"/>
    <property type="match status" value="1"/>
</dbReference>
<organism evidence="4 5">
    <name type="scientific">Sporothrix curviconia</name>
    <dbReference type="NCBI Taxonomy" id="1260050"/>
    <lineage>
        <taxon>Eukaryota</taxon>
        <taxon>Fungi</taxon>
        <taxon>Dikarya</taxon>
        <taxon>Ascomycota</taxon>
        <taxon>Pezizomycotina</taxon>
        <taxon>Sordariomycetes</taxon>
        <taxon>Sordariomycetidae</taxon>
        <taxon>Ophiostomatales</taxon>
        <taxon>Ophiostomataceae</taxon>
        <taxon>Sporothrix</taxon>
    </lineage>
</organism>
<dbReference type="Pfam" id="PF01199">
    <property type="entry name" value="Ribosomal_L34e"/>
    <property type="match status" value="1"/>
</dbReference>
<reference evidence="4 5" key="1">
    <citation type="submission" date="2024-01" db="EMBL/GenBank/DDBJ databases">
        <authorList>
            <person name="Allen C."/>
            <person name="Tagirdzhanova G."/>
        </authorList>
    </citation>
    <scope>NUCLEOTIDE SEQUENCE [LARGE SCALE GENOMIC DNA]</scope>
</reference>
<sequence length="304" mass="32960">MANNRVVYRRRNGYNTSSNKTRVIKTPGGEIRILHIKKRGTAPKCGDCGIKLPGIPALRPREYAQISKPKKTVQRAYGGSRCANCVRDRVVRAFLIEEQKIVKKVLKEQSAKKFHKITFAAVVTLFNKGRGVAAGGDRAGNATPPAAPRGATDFNSLDIFGDTPVPSTSVDICYSNGFKLNSGLQTLDGSGMLLVGGEAFAWRPWGERKQLVNAKGQWEVDSSAFGLLGLVWPRPDLLILGLGPEIRPLSPETKRYITSLGMRVEILDTRNAASQFNLLATERGVDDVAAALVPMGWKEGAGAS</sequence>
<evidence type="ECO:0008006" key="6">
    <source>
        <dbReference type="Google" id="ProtNLM"/>
    </source>
</evidence>
<gene>
    <name evidence="4" type="ORF">SCUCBS95973_000875</name>
</gene>
<dbReference type="EMBL" id="CAWUHB010000003">
    <property type="protein sequence ID" value="CAK7210695.1"/>
    <property type="molecule type" value="Genomic_DNA"/>
</dbReference>
<name>A0ABP0ATY6_9PEZI</name>
<dbReference type="Gene3D" id="6.20.370.70">
    <property type="match status" value="1"/>
</dbReference>
<keyword evidence="3" id="KW-0687">Ribonucleoprotein</keyword>
<keyword evidence="2" id="KW-0689">Ribosomal protein</keyword>
<keyword evidence="5" id="KW-1185">Reference proteome</keyword>
<dbReference type="InterPro" id="IPR036748">
    <property type="entry name" value="MTH938-like_sf"/>
</dbReference>
<dbReference type="InterPro" id="IPR018065">
    <property type="entry name" value="Ribosomal_eL34_CS"/>
</dbReference>
<evidence type="ECO:0000313" key="4">
    <source>
        <dbReference type="EMBL" id="CAK7210695.1"/>
    </source>
</evidence>
<comment type="caution">
    <text evidence="4">The sequence shown here is derived from an EMBL/GenBank/DDBJ whole genome shotgun (WGS) entry which is preliminary data.</text>
</comment>
<evidence type="ECO:0000313" key="5">
    <source>
        <dbReference type="Proteomes" id="UP001642405"/>
    </source>
</evidence>
<protein>
    <recommendedName>
        <fullName evidence="6">NADH dehydrogenase [ubiquinone] 1 alpha subcomplex assembly factor 3</fullName>
    </recommendedName>
</protein>
<dbReference type="Pfam" id="PF04430">
    <property type="entry name" value="DUF498"/>
    <property type="match status" value="1"/>
</dbReference>
<dbReference type="PROSITE" id="PS01145">
    <property type="entry name" value="RIBOSOMAL_L34E"/>
    <property type="match status" value="1"/>
</dbReference>
<evidence type="ECO:0000256" key="2">
    <source>
        <dbReference type="ARBA" id="ARBA00022980"/>
    </source>
</evidence>
<dbReference type="Proteomes" id="UP001642405">
    <property type="component" value="Unassembled WGS sequence"/>
</dbReference>
<dbReference type="PRINTS" id="PR01250">
    <property type="entry name" value="RIBOSOMALL34"/>
</dbReference>
<dbReference type="InterPro" id="IPR008195">
    <property type="entry name" value="Ribosomal_eL34"/>
</dbReference>
<dbReference type="InterPro" id="IPR038562">
    <property type="entry name" value="Ribosomal_eL34_C_sf"/>
</dbReference>
<accession>A0ABP0ATY6</accession>
<dbReference type="Gene3D" id="3.40.1230.10">
    <property type="entry name" value="MTH938-like"/>
    <property type="match status" value="1"/>
</dbReference>